<dbReference type="Gene3D" id="2.40.50.100">
    <property type="match status" value="1"/>
</dbReference>
<reference evidence="5" key="1">
    <citation type="submission" date="2020-08" db="EMBL/GenBank/DDBJ databases">
        <title>Complete genome sequence of Sphingobium barthaii strain KK22, a high-molecular-weight polycyclic aromatic hydrocarbon-degrading soil bacterium.</title>
        <authorList>
            <person name="Mori J.F."/>
            <person name="Kanaly R.A."/>
        </authorList>
    </citation>
    <scope>NUCLEOTIDE SEQUENCE [LARGE SCALE GENOMIC DNA]</scope>
    <source>
        <strain evidence="5">KK22</strain>
    </source>
</reference>
<dbReference type="CDD" id="cd06849">
    <property type="entry name" value="lipoyl_domain"/>
    <property type="match status" value="1"/>
</dbReference>
<evidence type="ECO:0000313" key="5">
    <source>
        <dbReference type="Proteomes" id="UP000593663"/>
    </source>
</evidence>
<protein>
    <submittedName>
        <fullName evidence="4">Biotin attachment protein</fullName>
    </submittedName>
</protein>
<evidence type="ECO:0000259" key="3">
    <source>
        <dbReference type="PROSITE" id="PS50968"/>
    </source>
</evidence>
<dbReference type="SUPFAM" id="SSF51230">
    <property type="entry name" value="Single hybrid motif"/>
    <property type="match status" value="1"/>
</dbReference>
<dbReference type="EMBL" id="CP060036">
    <property type="protein sequence ID" value="QOT74127.1"/>
    <property type="molecule type" value="Genomic_DNA"/>
</dbReference>
<feature type="domain" description="Lipoyl-binding" evidence="3">
    <location>
        <begin position="3"/>
        <end position="78"/>
    </location>
</feature>
<organism evidence="4 5">
    <name type="scientific">Sphingobium fuliginis (strain ATCC 27551)</name>
    <dbReference type="NCBI Taxonomy" id="336203"/>
    <lineage>
        <taxon>Bacteria</taxon>
        <taxon>Pseudomonadati</taxon>
        <taxon>Pseudomonadota</taxon>
        <taxon>Alphaproteobacteria</taxon>
        <taxon>Sphingomonadales</taxon>
        <taxon>Sphingomonadaceae</taxon>
        <taxon>Sphingobium</taxon>
    </lineage>
</organism>
<dbReference type="Proteomes" id="UP000593663">
    <property type="component" value="Chromosome 2"/>
</dbReference>
<dbReference type="KEGG" id="sbar:H5V43_18550"/>
<comment type="cofactor">
    <cofactor evidence="1">
        <name>(R)-lipoate</name>
        <dbReference type="ChEBI" id="CHEBI:83088"/>
    </cofactor>
</comment>
<evidence type="ECO:0000313" key="4">
    <source>
        <dbReference type="EMBL" id="QOT74127.1"/>
    </source>
</evidence>
<dbReference type="InterPro" id="IPR000089">
    <property type="entry name" value="Biotin_lipoyl"/>
</dbReference>
<accession>A0A7M2GPI6</accession>
<dbReference type="InterPro" id="IPR003016">
    <property type="entry name" value="2-oxoA_DH_lipoyl-BS"/>
</dbReference>
<dbReference type="InterPro" id="IPR011053">
    <property type="entry name" value="Single_hybrid_motif"/>
</dbReference>
<keyword evidence="2" id="KW-0450">Lipoyl</keyword>
<dbReference type="Pfam" id="PF00364">
    <property type="entry name" value="Biotin_lipoyl"/>
    <property type="match status" value="1"/>
</dbReference>
<sequence>MSSTEICVPEGLGGEDEEIVVANWVADEGEAVDAGDLVCELMVTKVTFEIVAPASGRLEQRKAVEDVVSIGDLLGVIVAG</sequence>
<proteinExistence type="predicted"/>
<name>A0A7M2GPI6_SPHSA</name>
<dbReference type="AlphaFoldDB" id="A0A7M2GPI6"/>
<gene>
    <name evidence="4" type="ORF">H5V43_18550</name>
</gene>
<dbReference type="PROSITE" id="PS00189">
    <property type="entry name" value="LIPOYL"/>
    <property type="match status" value="1"/>
</dbReference>
<evidence type="ECO:0000256" key="2">
    <source>
        <dbReference type="ARBA" id="ARBA00022823"/>
    </source>
</evidence>
<evidence type="ECO:0000256" key="1">
    <source>
        <dbReference type="ARBA" id="ARBA00001938"/>
    </source>
</evidence>
<dbReference type="RefSeq" id="WP_025548441.1">
    <property type="nucleotide sequence ID" value="NZ_BATN01000022.1"/>
</dbReference>
<dbReference type="PROSITE" id="PS50968">
    <property type="entry name" value="BIOTINYL_LIPOYL"/>
    <property type="match status" value="1"/>
</dbReference>